<keyword evidence="7" id="KW-1015">Disulfide bond</keyword>
<keyword evidence="5" id="KW-0297">G-protein coupled receptor</keyword>
<keyword evidence="8" id="KW-0675">Receptor</keyword>
<keyword evidence="2" id="KW-1003">Cell membrane</keyword>
<dbReference type="EMBL" id="CAJNYV010000244">
    <property type="protein sequence ID" value="CAF3352604.1"/>
    <property type="molecule type" value="Genomic_DNA"/>
</dbReference>
<dbReference type="PROSITE" id="PS50262">
    <property type="entry name" value="G_PROTEIN_RECEP_F1_2"/>
    <property type="match status" value="1"/>
</dbReference>
<feature type="transmembrane region" description="Helical" evidence="10">
    <location>
        <begin position="419"/>
        <end position="437"/>
    </location>
</feature>
<feature type="transmembrane region" description="Helical" evidence="10">
    <location>
        <begin position="81"/>
        <end position="111"/>
    </location>
</feature>
<dbReference type="CDD" id="cd14967">
    <property type="entry name" value="7tmA_amine_R-like"/>
    <property type="match status" value="1"/>
</dbReference>
<dbReference type="Gene3D" id="1.20.1070.10">
    <property type="entry name" value="Rhodopsin 7-helix transmembrane proteins"/>
    <property type="match status" value="1"/>
</dbReference>
<dbReference type="PANTHER" id="PTHR24248">
    <property type="entry name" value="ADRENERGIC RECEPTOR-RELATED G-PROTEIN COUPLED RECEPTOR"/>
    <property type="match status" value="1"/>
</dbReference>
<dbReference type="Proteomes" id="UP000663865">
    <property type="component" value="Unassembled WGS sequence"/>
</dbReference>
<sequence>MLFVKSNFIPGPSSHLSYLINQSNDRSNGVNNHHTYFFSPPTDDHYGNSDLFMFETNHTIFFSSPLDYSFSNSSHSSSSPMFISIFLGIILFTITIWTILGNILVILAFIIDKQIRQGGMSNYLIINLAISDLLLGVAVLPFSASYSTFGIWYFGKFLCEIWLAIDVLCSTASIWGLLMIAFDRYIATNYPIRYCHHRRSIRLALSYICVAWFVSIAICLLPTLLFEKKKPIYSEIENRTIYVLPTKYTSSNRQCELYKDLNFVVTSSLLSFYIPLIIMIFLYAKVLYAIRQQSIKMKKKPLPPPPPPTAKAATIVLTNKNNRTTTTSDRIKKARHSSACLHEASKNVSSIPFYLDSIKKIHDTTLDHNRSCLNGSYSKLFLQPNQSENSYQSSLTTDDASHCDQHQLRRREITAEARVTRSLAVVIGCFICCWLPFFTLYIIRAVCLCLSFNAIEFFVWLGYSNSSINPVLYAILNKNFRLAFKNIFLSVKKILFV</sequence>
<evidence type="ECO:0000256" key="9">
    <source>
        <dbReference type="ARBA" id="ARBA00023224"/>
    </source>
</evidence>
<keyword evidence="6 10" id="KW-0472">Membrane</keyword>
<feature type="transmembrane region" description="Helical" evidence="10">
    <location>
        <begin position="270"/>
        <end position="290"/>
    </location>
</feature>
<evidence type="ECO:0000256" key="6">
    <source>
        <dbReference type="ARBA" id="ARBA00023136"/>
    </source>
</evidence>
<evidence type="ECO:0000313" key="13">
    <source>
        <dbReference type="EMBL" id="CAF3352612.1"/>
    </source>
</evidence>
<dbReference type="AlphaFoldDB" id="A0A817W8G2"/>
<comment type="caution">
    <text evidence="12">The sequence shown here is derived from an EMBL/GenBank/DDBJ whole genome shotgun (WGS) entry which is preliminary data.</text>
</comment>
<dbReference type="PRINTS" id="PR00237">
    <property type="entry name" value="GPCRRHODOPSN"/>
</dbReference>
<evidence type="ECO:0000256" key="5">
    <source>
        <dbReference type="ARBA" id="ARBA00023040"/>
    </source>
</evidence>
<dbReference type="PANTHER" id="PTHR24248:SF125">
    <property type="entry name" value="DOPAMINE D2-LIKE RECEPTOR"/>
    <property type="match status" value="1"/>
</dbReference>
<dbReference type="SMART" id="SM01381">
    <property type="entry name" value="7TM_GPCR_Srsx"/>
    <property type="match status" value="1"/>
</dbReference>
<accession>A0A817W8G2</accession>
<evidence type="ECO:0000256" key="8">
    <source>
        <dbReference type="ARBA" id="ARBA00023170"/>
    </source>
</evidence>
<evidence type="ECO:0000256" key="10">
    <source>
        <dbReference type="SAM" id="Phobius"/>
    </source>
</evidence>
<reference evidence="12" key="1">
    <citation type="submission" date="2021-02" db="EMBL/GenBank/DDBJ databases">
        <authorList>
            <person name="Nowell W R."/>
        </authorList>
    </citation>
    <scope>NUCLEOTIDE SEQUENCE</scope>
</reference>
<keyword evidence="9" id="KW-0807">Transducer</keyword>
<feature type="transmembrane region" description="Helical" evidence="10">
    <location>
        <begin position="123"/>
        <end position="155"/>
    </location>
</feature>
<name>A0A817W8G2_9BILA</name>
<comment type="subcellular location">
    <subcellularLocation>
        <location evidence="1">Cell membrane</location>
        <topology evidence="1">Multi-pass membrane protein</topology>
    </subcellularLocation>
</comment>
<evidence type="ECO:0000259" key="11">
    <source>
        <dbReference type="PROSITE" id="PS50262"/>
    </source>
</evidence>
<evidence type="ECO:0000256" key="2">
    <source>
        <dbReference type="ARBA" id="ARBA00022475"/>
    </source>
</evidence>
<feature type="transmembrane region" description="Helical" evidence="10">
    <location>
        <begin position="203"/>
        <end position="225"/>
    </location>
</feature>
<feature type="transmembrane region" description="Helical" evidence="10">
    <location>
        <begin position="161"/>
        <end position="182"/>
    </location>
</feature>
<evidence type="ECO:0000256" key="4">
    <source>
        <dbReference type="ARBA" id="ARBA00022989"/>
    </source>
</evidence>
<dbReference type="EMBL" id="CAJNYV010000244">
    <property type="protein sequence ID" value="CAF3352612.1"/>
    <property type="molecule type" value="Genomic_DNA"/>
</dbReference>
<evidence type="ECO:0000256" key="7">
    <source>
        <dbReference type="ARBA" id="ARBA00023157"/>
    </source>
</evidence>
<dbReference type="InterPro" id="IPR000276">
    <property type="entry name" value="GPCR_Rhodpsn"/>
</dbReference>
<evidence type="ECO:0000313" key="12">
    <source>
        <dbReference type="EMBL" id="CAF3352604.1"/>
    </source>
</evidence>
<evidence type="ECO:0000256" key="3">
    <source>
        <dbReference type="ARBA" id="ARBA00022692"/>
    </source>
</evidence>
<keyword evidence="3 10" id="KW-0812">Transmembrane</keyword>
<dbReference type="GO" id="GO:0045202">
    <property type="term" value="C:synapse"/>
    <property type="evidence" value="ECO:0007669"/>
    <property type="project" value="GOC"/>
</dbReference>
<dbReference type="Pfam" id="PF00001">
    <property type="entry name" value="7tm_1"/>
    <property type="match status" value="1"/>
</dbReference>
<dbReference type="InterPro" id="IPR017452">
    <property type="entry name" value="GPCR_Rhodpsn_7TM"/>
</dbReference>
<dbReference type="GO" id="GO:0004930">
    <property type="term" value="F:G protein-coupled receptor activity"/>
    <property type="evidence" value="ECO:0007669"/>
    <property type="project" value="UniProtKB-KW"/>
</dbReference>
<protein>
    <recommendedName>
        <fullName evidence="11">G-protein coupled receptors family 1 profile domain-containing protein</fullName>
    </recommendedName>
</protein>
<keyword evidence="4 10" id="KW-1133">Transmembrane helix</keyword>
<dbReference type="GO" id="GO:0001591">
    <property type="term" value="F:dopamine neurotransmitter receptor activity, coupled via Gi/Go"/>
    <property type="evidence" value="ECO:0007669"/>
    <property type="project" value="TreeGrafter"/>
</dbReference>
<proteinExistence type="predicted"/>
<evidence type="ECO:0000313" key="14">
    <source>
        <dbReference type="Proteomes" id="UP000663865"/>
    </source>
</evidence>
<gene>
    <name evidence="12" type="ORF">KIK155_LOCUS3745</name>
    <name evidence="13" type="ORF">KIK155_LOCUS3746</name>
</gene>
<organism evidence="12 14">
    <name type="scientific">Rotaria socialis</name>
    <dbReference type="NCBI Taxonomy" id="392032"/>
    <lineage>
        <taxon>Eukaryota</taxon>
        <taxon>Metazoa</taxon>
        <taxon>Spiralia</taxon>
        <taxon>Gnathifera</taxon>
        <taxon>Rotifera</taxon>
        <taxon>Eurotatoria</taxon>
        <taxon>Bdelloidea</taxon>
        <taxon>Philodinida</taxon>
        <taxon>Philodinidae</taxon>
        <taxon>Rotaria</taxon>
    </lineage>
</organism>
<evidence type="ECO:0000256" key="1">
    <source>
        <dbReference type="ARBA" id="ARBA00004651"/>
    </source>
</evidence>
<dbReference type="GO" id="GO:0005886">
    <property type="term" value="C:plasma membrane"/>
    <property type="evidence" value="ECO:0007669"/>
    <property type="project" value="UniProtKB-SubCell"/>
</dbReference>
<feature type="domain" description="G-protein coupled receptors family 1 profile" evidence="11">
    <location>
        <begin position="101"/>
        <end position="473"/>
    </location>
</feature>
<dbReference type="SUPFAM" id="SSF81321">
    <property type="entry name" value="Family A G protein-coupled receptor-like"/>
    <property type="match status" value="1"/>
</dbReference>